<keyword evidence="1" id="KW-0472">Membrane</keyword>
<keyword evidence="3" id="KW-1185">Reference proteome</keyword>
<organism evidence="2 3">
    <name type="scientific">Micromonospora antibiotica</name>
    <dbReference type="NCBI Taxonomy" id="2807623"/>
    <lineage>
        <taxon>Bacteria</taxon>
        <taxon>Bacillati</taxon>
        <taxon>Actinomycetota</taxon>
        <taxon>Actinomycetes</taxon>
        <taxon>Micromonosporales</taxon>
        <taxon>Micromonosporaceae</taxon>
        <taxon>Micromonospora</taxon>
    </lineage>
</organism>
<protein>
    <submittedName>
        <fullName evidence="2">Uncharacterized protein</fullName>
    </submittedName>
</protein>
<keyword evidence="1" id="KW-0812">Transmembrane</keyword>
<dbReference type="RefSeq" id="WP_208567403.1">
    <property type="nucleotide sequence ID" value="NZ_JAGFWR010000005.1"/>
</dbReference>
<evidence type="ECO:0000313" key="3">
    <source>
        <dbReference type="Proteomes" id="UP000671399"/>
    </source>
</evidence>
<feature type="transmembrane region" description="Helical" evidence="1">
    <location>
        <begin position="12"/>
        <end position="32"/>
    </location>
</feature>
<evidence type="ECO:0000256" key="1">
    <source>
        <dbReference type="SAM" id="Phobius"/>
    </source>
</evidence>
<gene>
    <name evidence="2" type="ORF">JQN83_13215</name>
</gene>
<feature type="transmembrane region" description="Helical" evidence="1">
    <location>
        <begin position="38"/>
        <end position="57"/>
    </location>
</feature>
<evidence type="ECO:0000313" key="2">
    <source>
        <dbReference type="EMBL" id="MBO4161762.1"/>
    </source>
</evidence>
<sequence length="497" mass="53013">MLRRTAKKVRIGRAVAFVAVAALAAYFSLVGLDRADKLASAISVLVAITALGAPYLLPVGPPPSTPDSSASSAPPGPVNISYSQGVQVNQASGNVQHNSWPFISLVLNPKVMIFAVVAMIAIVIAVLYVKPWAATADVRLVEYSVASPAAVDGTSFEVGSMGDGPVKRTDRGALEVSATPIDITVKNNGSASAVIVEAAVEVVFAEHLEDCAQTGGPLQVEANYDVALPQDPPARPFTVRHGMRFEVEPHRSERFTLTIGPREQGIESWDARLYVANVSLKLDDADHPLKVGRAAWVAQSGDGYDNLNAGLGRDEPCLRRNASVLAQFGRLDAKRSEEAAILVERWAHLTTQDGSVHKPTCQTEQPYQPERQVYGYCAIYTKSLLFVDVSITSSGEAPETDLLLRMISADGVVRHSVRCRVTDRATARDVPLAAGDAKGVGVEPCSDKDQNGVTLYAYPEQGLGEDEMFISVEAIAADTRTLPDTNAAPTTLVKRSG</sequence>
<dbReference type="EMBL" id="JAGFWR010000005">
    <property type="protein sequence ID" value="MBO4161762.1"/>
    <property type="molecule type" value="Genomic_DNA"/>
</dbReference>
<accession>A0ABS3V8B2</accession>
<dbReference type="Proteomes" id="UP000671399">
    <property type="component" value="Unassembled WGS sequence"/>
</dbReference>
<feature type="transmembrane region" description="Helical" evidence="1">
    <location>
        <begin position="111"/>
        <end position="129"/>
    </location>
</feature>
<name>A0ABS3V8B2_9ACTN</name>
<keyword evidence="1" id="KW-1133">Transmembrane helix</keyword>
<proteinExistence type="predicted"/>
<reference evidence="2 3" key="1">
    <citation type="submission" date="2021-03" db="EMBL/GenBank/DDBJ databases">
        <authorList>
            <person name="Lee D.-H."/>
        </authorList>
    </citation>
    <scope>NUCLEOTIDE SEQUENCE [LARGE SCALE GENOMIC DNA]</scope>
    <source>
        <strain evidence="2 3">MMS20-R2-23</strain>
    </source>
</reference>
<comment type="caution">
    <text evidence="2">The sequence shown here is derived from an EMBL/GenBank/DDBJ whole genome shotgun (WGS) entry which is preliminary data.</text>
</comment>